<gene>
    <name evidence="2" type="ORF">EGYM00163_LOCUS26677</name>
</gene>
<name>A0A7S4D407_9EUGL</name>
<evidence type="ECO:0000256" key="1">
    <source>
        <dbReference type="SAM" id="SignalP"/>
    </source>
</evidence>
<protein>
    <recommendedName>
        <fullName evidence="3">Secreted protein</fullName>
    </recommendedName>
</protein>
<proteinExistence type="predicted"/>
<feature type="signal peptide" evidence="1">
    <location>
        <begin position="1"/>
        <end position="19"/>
    </location>
</feature>
<evidence type="ECO:0008006" key="3">
    <source>
        <dbReference type="Google" id="ProtNLM"/>
    </source>
</evidence>
<organism evidence="2">
    <name type="scientific">Eutreptiella gymnastica</name>
    <dbReference type="NCBI Taxonomy" id="73025"/>
    <lineage>
        <taxon>Eukaryota</taxon>
        <taxon>Discoba</taxon>
        <taxon>Euglenozoa</taxon>
        <taxon>Euglenida</taxon>
        <taxon>Spirocuta</taxon>
        <taxon>Euglenophyceae</taxon>
        <taxon>Eutreptiales</taxon>
        <taxon>Eutreptiaceae</taxon>
        <taxon>Eutreptiella</taxon>
    </lineage>
</organism>
<reference evidence="2" key="1">
    <citation type="submission" date="2021-01" db="EMBL/GenBank/DDBJ databases">
        <authorList>
            <person name="Corre E."/>
            <person name="Pelletier E."/>
            <person name="Niang G."/>
            <person name="Scheremetjew M."/>
            <person name="Finn R."/>
            <person name="Kale V."/>
            <person name="Holt S."/>
            <person name="Cochrane G."/>
            <person name="Meng A."/>
            <person name="Brown T."/>
            <person name="Cohen L."/>
        </authorList>
    </citation>
    <scope>NUCLEOTIDE SEQUENCE</scope>
    <source>
        <strain evidence="2">CCMP1594</strain>
    </source>
</reference>
<sequence length="205" mass="22821">MNSMAGCAAYLLWTCCGLSFGPPPLHFYDMIKRQASKPAVVVLSFQMTSTTNEYSSCHLGAVPHILYLLHEQKTLGWFNGEVSLCKGVEDLTKTQVVKVQAITLGRTLRKTIKVGGGHIRISRAIRQHTGRGKTRLQKLRSMFVRICLVVQQPANTTKTGAGPLWISCASQHVINVWSTAWTCTQHPLHQALEHLWPNLNSHGQH</sequence>
<dbReference type="AlphaFoldDB" id="A0A7S4D407"/>
<dbReference type="EMBL" id="HBJA01076042">
    <property type="protein sequence ID" value="CAE0815519.1"/>
    <property type="molecule type" value="Transcribed_RNA"/>
</dbReference>
<keyword evidence="1" id="KW-0732">Signal</keyword>
<feature type="chain" id="PRO_5030789878" description="Secreted protein" evidence="1">
    <location>
        <begin position="20"/>
        <end position="205"/>
    </location>
</feature>
<evidence type="ECO:0000313" key="2">
    <source>
        <dbReference type="EMBL" id="CAE0815519.1"/>
    </source>
</evidence>
<accession>A0A7S4D407</accession>